<dbReference type="PANTHER" id="PTHR46497:SF1">
    <property type="entry name" value="THIOREDOXIN DOMAIN-CONTAINING PROTEIN 11"/>
    <property type="match status" value="1"/>
</dbReference>
<dbReference type="InterPro" id="IPR036249">
    <property type="entry name" value="Thioredoxin-like_sf"/>
</dbReference>
<keyword evidence="1" id="KW-0732">Signal</keyword>
<dbReference type="CDD" id="cd02981">
    <property type="entry name" value="PDI_b_family"/>
    <property type="match status" value="1"/>
</dbReference>
<dbReference type="Proteomes" id="UP001177023">
    <property type="component" value="Unassembled WGS sequence"/>
</dbReference>
<dbReference type="InterPro" id="IPR052792">
    <property type="entry name" value="Thioredoxin_dom-contain_11"/>
</dbReference>
<gene>
    <name evidence="2" type="ORF">MSPICULIGERA_LOCUS17385</name>
</gene>
<evidence type="ECO:0000313" key="2">
    <source>
        <dbReference type="EMBL" id="CAJ0579155.1"/>
    </source>
</evidence>
<reference evidence="2" key="1">
    <citation type="submission" date="2023-06" db="EMBL/GenBank/DDBJ databases">
        <authorList>
            <person name="Delattre M."/>
        </authorList>
    </citation>
    <scope>NUCLEOTIDE SEQUENCE</scope>
    <source>
        <strain evidence="2">AF72</strain>
    </source>
</reference>
<dbReference type="SUPFAM" id="SSF52833">
    <property type="entry name" value="Thioredoxin-like"/>
    <property type="match status" value="3"/>
</dbReference>
<evidence type="ECO:0000313" key="3">
    <source>
        <dbReference type="Proteomes" id="UP001177023"/>
    </source>
</evidence>
<dbReference type="EMBL" id="CATQJA010002655">
    <property type="protein sequence ID" value="CAJ0579155.1"/>
    <property type="molecule type" value="Genomic_DNA"/>
</dbReference>
<proteinExistence type="predicted"/>
<dbReference type="Gene3D" id="3.40.30.10">
    <property type="entry name" value="Glutaredoxin"/>
    <property type="match status" value="3"/>
</dbReference>
<feature type="chain" id="PRO_5041372360" description="Thioredoxin domain-containing protein" evidence="1">
    <location>
        <begin position="25"/>
        <end position="796"/>
    </location>
</feature>
<comment type="caution">
    <text evidence="2">The sequence shown here is derived from an EMBL/GenBank/DDBJ whole genome shotgun (WGS) entry which is preliminary data.</text>
</comment>
<organism evidence="2 3">
    <name type="scientific">Mesorhabditis spiculigera</name>
    <dbReference type="NCBI Taxonomy" id="96644"/>
    <lineage>
        <taxon>Eukaryota</taxon>
        <taxon>Metazoa</taxon>
        <taxon>Ecdysozoa</taxon>
        <taxon>Nematoda</taxon>
        <taxon>Chromadorea</taxon>
        <taxon>Rhabditida</taxon>
        <taxon>Rhabditina</taxon>
        <taxon>Rhabditomorpha</taxon>
        <taxon>Rhabditoidea</taxon>
        <taxon>Rhabditidae</taxon>
        <taxon>Mesorhabditinae</taxon>
        <taxon>Mesorhabditis</taxon>
    </lineage>
</organism>
<accession>A0AA36GB70</accession>
<feature type="non-terminal residue" evidence="2">
    <location>
        <position position="796"/>
    </location>
</feature>
<dbReference type="PANTHER" id="PTHR46497">
    <property type="entry name" value="THIOREDOXIN DOMAIN-CONTAINING PROTEIN 11"/>
    <property type="match status" value="1"/>
</dbReference>
<keyword evidence="3" id="KW-1185">Reference proteome</keyword>
<protein>
    <recommendedName>
        <fullName evidence="4">Thioredoxin domain-containing protein</fullName>
    </recommendedName>
</protein>
<dbReference type="AlphaFoldDB" id="A0AA36GB70"/>
<evidence type="ECO:0000256" key="1">
    <source>
        <dbReference type="SAM" id="SignalP"/>
    </source>
</evidence>
<sequence>MSRVWPLMILIVVTLASFFAYCASGHQKYRHQLPAQPFFPNYTESWVYDFHSGQAIGETLESDQWTTITLYYAPWDRYSQIMRVPFQKVAKEIRTLHRTVRFVAINCFAAHGKCKQTYRMFAYPFIMAYVGRSSSVYMGEPEADHLYRWVDSLLHPVQLLTTQKDIDKFVQESYYPIIGYFPLIKSPINIRLRRFIAVANSIHTGQPARYDYQFAVISNQNLARVNQLSTGWPLVAQTKFEGPDCYSGNFTRKNIEEWALQLPGRDKTIRRVEFNKLYELSNRDFSTLLRKGPTLILFAENKALGENLLLNLFKQMVHEYHNCAIGQSTNVIMHIKASQGNVTGRCGVMSPNKALACCDFDGQQIDWKKICPVISSCQTDECLQNLLEAAPPLPETCLITHASDYVTIWKACCARATSMELDSKLPDRLYLDRASNLAMIDAQTCTSRRLTKQERYKIRPETPDIGYDLTFLSGRGCRHEEEEKDEPLLQFAILDAKQNVFFAKKWGIKGSPAIVGVDLKAEMFGAEENVNGTSLLKFTQDFIAENVNDYFLGEEKRGSGFSHKIPLPEREEAKQSMPVLLERLTKHTFHIATESNIDSVVYFSGGSWHGPSATQMHLMHSVSRIFLPAAEGMIRFYTIDASRNELPYNYNFEAYPAILIFSPNKTELSWKYPAEAKLDIEDITAFILSYCSDELRVKMAFELLDRTYTPRVLRRLKRHIHWLSSRNRSLREFSLLRTGPQHELFVFHERALIQKNILRLRAARGLLSILRNRVDFSSQNQEMGKIAKLLRELLNS</sequence>
<evidence type="ECO:0008006" key="4">
    <source>
        <dbReference type="Google" id="ProtNLM"/>
    </source>
</evidence>
<name>A0AA36GB70_9BILA</name>
<feature type="signal peptide" evidence="1">
    <location>
        <begin position="1"/>
        <end position="24"/>
    </location>
</feature>